<protein>
    <submittedName>
        <fullName evidence="2">Uncharacterized protein</fullName>
    </submittedName>
</protein>
<evidence type="ECO:0000313" key="3">
    <source>
        <dbReference type="Proteomes" id="UP000054559"/>
    </source>
</evidence>
<accession>A0A0J8TKR6</accession>
<reference evidence="3" key="1">
    <citation type="journal article" date="2010" name="Genome Res.">
        <title>Population genomic sequencing of Coccidioides fungi reveals recent hybridization and transposon control.</title>
        <authorList>
            <person name="Neafsey D.E."/>
            <person name="Barker B.M."/>
            <person name="Sharpton T.J."/>
            <person name="Stajich J.E."/>
            <person name="Park D.J."/>
            <person name="Whiston E."/>
            <person name="Hung C.-Y."/>
            <person name="McMahan C."/>
            <person name="White J."/>
            <person name="Sykes S."/>
            <person name="Heiman D."/>
            <person name="Young S."/>
            <person name="Zeng Q."/>
            <person name="Abouelleil A."/>
            <person name="Aftuck L."/>
            <person name="Bessette D."/>
            <person name="Brown A."/>
            <person name="FitzGerald M."/>
            <person name="Lui A."/>
            <person name="Macdonald J.P."/>
            <person name="Priest M."/>
            <person name="Orbach M.J."/>
            <person name="Galgiani J.N."/>
            <person name="Kirkland T.N."/>
            <person name="Cole G.T."/>
            <person name="Birren B.W."/>
            <person name="Henn M.R."/>
            <person name="Taylor J.W."/>
            <person name="Rounsley S.D."/>
        </authorList>
    </citation>
    <scope>NUCLEOTIDE SEQUENCE [LARGE SCALE GENOMIC DNA]</scope>
    <source>
        <strain evidence="3">RMSCC 3703</strain>
    </source>
</reference>
<feature type="compositionally biased region" description="Polar residues" evidence="1">
    <location>
        <begin position="88"/>
        <end position="103"/>
    </location>
</feature>
<organism evidence="2 3">
    <name type="scientific">Coccidioides immitis RMSCC 3703</name>
    <dbReference type="NCBI Taxonomy" id="454286"/>
    <lineage>
        <taxon>Eukaryota</taxon>
        <taxon>Fungi</taxon>
        <taxon>Dikarya</taxon>
        <taxon>Ascomycota</taxon>
        <taxon>Pezizomycotina</taxon>
        <taxon>Eurotiomycetes</taxon>
        <taxon>Eurotiomycetidae</taxon>
        <taxon>Onygenales</taxon>
        <taxon>Onygenaceae</taxon>
        <taxon>Coccidioides</taxon>
    </lineage>
</organism>
<feature type="region of interest" description="Disordered" evidence="1">
    <location>
        <begin position="161"/>
        <end position="211"/>
    </location>
</feature>
<feature type="region of interest" description="Disordered" evidence="1">
    <location>
        <begin position="1"/>
        <end position="136"/>
    </location>
</feature>
<evidence type="ECO:0000313" key="2">
    <source>
        <dbReference type="EMBL" id="KMU74257.1"/>
    </source>
</evidence>
<dbReference type="EMBL" id="DS268134">
    <property type="protein sequence ID" value="KMU74257.1"/>
    <property type="molecule type" value="Genomic_DNA"/>
</dbReference>
<sequence>MAEAAGFSSASLSHYINSRRETDAPRPAPSKLSQKERKKMKQQQMQEASTEAEPSKTESPSPWQIPRRKLQSPFTADREQEDLPSVPRRTSSKAPLTLRQTVAGTPPPPSNDEPESSSSPSLKPGTNQHKPGTNTNTEFQEWWDAESKRVMEEEAAAIAAAAAASASTSRTRGSGRGRSKGRAAGGAGGGGSGGRGRGRDSRTADKNNTERASFNPLRASSWRCWWRACTGKWSDPLWWRWWSWFWPWKRESFTSAAVETGRGKKLIAALAAYEMSLINKKLSVAGQILLY</sequence>
<dbReference type="AlphaFoldDB" id="A0A0J8TKR6"/>
<feature type="compositionally biased region" description="Low complexity" evidence="1">
    <location>
        <begin position="161"/>
        <end position="172"/>
    </location>
</feature>
<feature type="compositionally biased region" description="Gly residues" evidence="1">
    <location>
        <begin position="183"/>
        <end position="195"/>
    </location>
</feature>
<dbReference type="STRING" id="454286.A0A0J8TKR6"/>
<evidence type="ECO:0000256" key="1">
    <source>
        <dbReference type="SAM" id="MobiDB-lite"/>
    </source>
</evidence>
<dbReference type="Proteomes" id="UP000054559">
    <property type="component" value="Unassembled WGS sequence"/>
</dbReference>
<feature type="compositionally biased region" description="Basic and acidic residues" evidence="1">
    <location>
        <begin position="197"/>
        <end position="209"/>
    </location>
</feature>
<proteinExistence type="predicted"/>
<feature type="compositionally biased region" description="Polar residues" evidence="1">
    <location>
        <begin position="124"/>
        <end position="136"/>
    </location>
</feature>
<name>A0A0J8TKR6_COCIT</name>
<gene>
    <name evidence="2" type="ORF">CISG_04606</name>
</gene>